<comment type="catalytic activity">
    <reaction evidence="4">
        <text>a ribonucleoside 5'-triphosphate + H2O = a ribonucleoside 5'-phosphate + diphosphate + H(+)</text>
        <dbReference type="Rhea" id="RHEA:23996"/>
        <dbReference type="ChEBI" id="CHEBI:15377"/>
        <dbReference type="ChEBI" id="CHEBI:15378"/>
        <dbReference type="ChEBI" id="CHEBI:33019"/>
        <dbReference type="ChEBI" id="CHEBI:58043"/>
        <dbReference type="ChEBI" id="CHEBI:61557"/>
        <dbReference type="EC" id="3.6.1.9"/>
    </reaction>
</comment>
<dbReference type="STRING" id="1069081.SAMN05660197_0079"/>
<dbReference type="RefSeq" id="WP_084274619.1">
    <property type="nucleotide sequence ID" value="NZ_AP026671.1"/>
</dbReference>
<dbReference type="NCBIfam" id="NF003141">
    <property type="entry name" value="PRK04056.1"/>
    <property type="match status" value="1"/>
</dbReference>
<dbReference type="Proteomes" id="UP000192602">
    <property type="component" value="Unassembled WGS sequence"/>
</dbReference>
<evidence type="ECO:0000313" key="6">
    <source>
        <dbReference type="Proteomes" id="UP000192602"/>
    </source>
</evidence>
<keyword evidence="3 4" id="KW-0546">Nucleotide metabolism</keyword>
<dbReference type="OrthoDB" id="5339137at2"/>
<dbReference type="GO" id="GO:0047429">
    <property type="term" value="F:nucleoside triphosphate diphosphatase activity"/>
    <property type="evidence" value="ECO:0007669"/>
    <property type="project" value="UniProtKB-EC"/>
</dbReference>
<dbReference type="PANTHER" id="PTHR43213">
    <property type="entry name" value="BIFUNCTIONAL DTTP/UTP PYROPHOSPHATASE/METHYLTRANSFERASE PROTEIN-RELATED"/>
    <property type="match status" value="1"/>
</dbReference>
<dbReference type="Gene3D" id="3.90.950.10">
    <property type="match status" value="1"/>
</dbReference>
<protein>
    <recommendedName>
        <fullName evidence="4">Nucleoside triphosphate pyrophosphatase</fullName>
        <ecNumber evidence="4">3.6.1.9</ecNumber>
    </recommendedName>
    <alternativeName>
        <fullName evidence="4">Nucleotide pyrophosphatase</fullName>
        <shortName evidence="4">Nucleotide PPase</shortName>
    </alternativeName>
</protein>
<accession>A0A1W1WPV1</accession>
<evidence type="ECO:0000256" key="1">
    <source>
        <dbReference type="ARBA" id="ARBA00001968"/>
    </source>
</evidence>
<dbReference type="NCBIfam" id="TIGR00172">
    <property type="entry name" value="maf"/>
    <property type="match status" value="1"/>
</dbReference>
<dbReference type="EMBL" id="FWWZ01000001">
    <property type="protein sequence ID" value="SMC08331.1"/>
    <property type="molecule type" value="Genomic_DNA"/>
</dbReference>
<dbReference type="PIRSF" id="PIRSF006305">
    <property type="entry name" value="Maf"/>
    <property type="match status" value="1"/>
</dbReference>
<keyword evidence="4" id="KW-0963">Cytoplasm</keyword>
<evidence type="ECO:0000313" key="5">
    <source>
        <dbReference type="EMBL" id="SMC08331.1"/>
    </source>
</evidence>
<sequence>MIRLASGSETRAKLLRDAGIEFIQSPIEFDEDSLLKQYSDPKEFVCAVARGKLQKAIEKYGLEIPIVVADTVVTANNEILRKAKNEAEAREILQKQSGNRVDIITCMIYKDKGKEVEDLDTTSYLFAPFDEEDLKNYLGSGEWRGKAGACMVEGFCKKYIKSVKGRESTAMGLQVERLAEIAKDI</sequence>
<dbReference type="PANTHER" id="PTHR43213:SF5">
    <property type="entry name" value="BIFUNCTIONAL DTTP_UTP PYROPHOSPHATASE_METHYLTRANSFERASE PROTEIN-RELATED"/>
    <property type="match status" value="1"/>
</dbReference>
<comment type="cofactor">
    <cofactor evidence="1 4">
        <name>a divalent metal cation</name>
        <dbReference type="ChEBI" id="CHEBI:60240"/>
    </cofactor>
</comment>
<dbReference type="CDD" id="cd00555">
    <property type="entry name" value="Maf"/>
    <property type="match status" value="1"/>
</dbReference>
<comment type="catalytic activity">
    <reaction evidence="4">
        <text>a 2'-deoxyribonucleoside 5'-triphosphate + H2O = a 2'-deoxyribonucleoside 5'-phosphate + diphosphate + H(+)</text>
        <dbReference type="Rhea" id="RHEA:44644"/>
        <dbReference type="ChEBI" id="CHEBI:15377"/>
        <dbReference type="ChEBI" id="CHEBI:15378"/>
        <dbReference type="ChEBI" id="CHEBI:33019"/>
        <dbReference type="ChEBI" id="CHEBI:61560"/>
        <dbReference type="ChEBI" id="CHEBI:65317"/>
        <dbReference type="EC" id="3.6.1.9"/>
    </reaction>
</comment>
<organism evidence="5 6">
    <name type="scientific">Nitratiruptor tergarcus DSM 16512</name>
    <dbReference type="NCBI Taxonomy" id="1069081"/>
    <lineage>
        <taxon>Bacteria</taxon>
        <taxon>Pseudomonadati</taxon>
        <taxon>Campylobacterota</taxon>
        <taxon>Epsilonproteobacteria</taxon>
        <taxon>Nautiliales</taxon>
        <taxon>Nitratiruptoraceae</taxon>
        <taxon>Nitratiruptor</taxon>
    </lineage>
</organism>
<gene>
    <name evidence="5" type="ORF">SAMN05660197_0079</name>
</gene>
<feature type="active site" description="Proton acceptor" evidence="4">
    <location>
        <position position="70"/>
    </location>
</feature>
<dbReference type="SUPFAM" id="SSF52972">
    <property type="entry name" value="ITPase-like"/>
    <property type="match status" value="1"/>
</dbReference>
<dbReference type="AlphaFoldDB" id="A0A1W1WPV1"/>
<keyword evidence="6" id="KW-1185">Reference proteome</keyword>
<comment type="similarity">
    <text evidence="4">Belongs to the Maf family.</text>
</comment>
<dbReference type="InterPro" id="IPR003697">
    <property type="entry name" value="Maf-like"/>
</dbReference>
<evidence type="ECO:0000256" key="4">
    <source>
        <dbReference type="HAMAP-Rule" id="MF_00528"/>
    </source>
</evidence>
<name>A0A1W1WPV1_9BACT</name>
<dbReference type="InterPro" id="IPR029001">
    <property type="entry name" value="ITPase-like_fam"/>
</dbReference>
<evidence type="ECO:0000256" key="3">
    <source>
        <dbReference type="ARBA" id="ARBA00023080"/>
    </source>
</evidence>
<keyword evidence="2 4" id="KW-0378">Hydrolase</keyword>
<comment type="caution">
    <text evidence="4">Lacks conserved residue(s) required for the propagation of feature annotation.</text>
</comment>
<dbReference type="Pfam" id="PF02545">
    <property type="entry name" value="Maf"/>
    <property type="match status" value="1"/>
</dbReference>
<dbReference type="GO" id="GO:0009117">
    <property type="term" value="P:nucleotide metabolic process"/>
    <property type="evidence" value="ECO:0007669"/>
    <property type="project" value="UniProtKB-KW"/>
</dbReference>
<reference evidence="6" key="1">
    <citation type="submission" date="2017-04" db="EMBL/GenBank/DDBJ databases">
        <authorList>
            <person name="Varghese N."/>
            <person name="Submissions S."/>
        </authorList>
    </citation>
    <scope>NUCLEOTIDE SEQUENCE [LARGE SCALE GENOMIC DNA]</scope>
    <source>
        <strain evidence="6">DSM 16512</strain>
    </source>
</reference>
<dbReference type="HAMAP" id="MF_00528">
    <property type="entry name" value="Maf"/>
    <property type="match status" value="1"/>
</dbReference>
<evidence type="ECO:0000256" key="2">
    <source>
        <dbReference type="ARBA" id="ARBA00022801"/>
    </source>
</evidence>
<dbReference type="EC" id="3.6.1.9" evidence="4"/>
<proteinExistence type="inferred from homology"/>
<comment type="function">
    <text evidence="4">Nucleoside triphosphate pyrophosphatase. May have a dual role in cell division arrest and in preventing the incorporation of modified nucleotides into cellular nucleic acids.</text>
</comment>
<comment type="subcellular location">
    <subcellularLocation>
        <location evidence="4">Cytoplasm</location>
    </subcellularLocation>
</comment>
<dbReference type="GO" id="GO:0005737">
    <property type="term" value="C:cytoplasm"/>
    <property type="evidence" value="ECO:0007669"/>
    <property type="project" value="UniProtKB-SubCell"/>
</dbReference>